<dbReference type="Proteomes" id="UP000013137">
    <property type="component" value="Unassembled WGS sequence"/>
</dbReference>
<evidence type="ECO:0000313" key="2">
    <source>
        <dbReference type="EMBL" id="ENY54045.1"/>
    </source>
</evidence>
<proteinExistence type="predicted"/>
<dbReference type="EMBL" id="AMWK01000004">
    <property type="protein sequence ID" value="ENY54045.1"/>
    <property type="molecule type" value="Genomic_DNA"/>
</dbReference>
<evidence type="ECO:0008006" key="4">
    <source>
        <dbReference type="Google" id="ProtNLM"/>
    </source>
</evidence>
<dbReference type="PROSITE" id="PS51257">
    <property type="entry name" value="PROKAR_LIPOPROTEIN"/>
    <property type="match status" value="1"/>
</dbReference>
<dbReference type="OrthoDB" id="394229at2"/>
<evidence type="ECO:0000313" key="3">
    <source>
        <dbReference type="Proteomes" id="UP000013137"/>
    </source>
</evidence>
<gene>
    <name evidence="2" type="ORF">MALK_0980</name>
</gene>
<dbReference type="AlphaFoldDB" id="N9SRF4"/>
<evidence type="ECO:0000256" key="1">
    <source>
        <dbReference type="SAM" id="SignalP"/>
    </source>
</evidence>
<dbReference type="eggNOG" id="ENOG5030IH6">
    <property type="taxonomic scope" value="Bacteria"/>
</dbReference>
<keyword evidence="1" id="KW-0732">Signal</keyword>
<feature type="chain" id="PRO_5004152103" description="Mycoplasma lipoprotein C-terminal domain-containing protein" evidence="1">
    <location>
        <begin position="30"/>
        <end position="537"/>
    </location>
</feature>
<protein>
    <recommendedName>
        <fullName evidence="4">Mycoplasma lipoprotein C-terminal domain-containing protein</fullName>
    </recommendedName>
</protein>
<sequence>MKNITKNKWLLLLATTTPILSMSSMFSLSCTNTENPQVSLMIPFVEQGEKKSYDAIVKIVNRFNKTLPEKYASNQIILRNDFNKRGVNHKVNLEMNIKDYRTPSLVLSYPSIIPSIKRNNRLVNLSEIAKKSSIENKVLDYNNRLGFNNQNEIFSLPIGLASEILIINKKLLCFFLKSLYDFNKNKNINNKNILNIEKSSEWFPLIKKENHSNFKKPSIEFNENAVKNWDLDLGNDIFAIDDNFKQFCHLIKKSLNKKTFEILYVRHLENYIYEQLFKKADSDYAKFAINYDENYNFDFNRLFGSNPNKENQFKEVIKEFYQDLKNQVIQIEATKRFQRETFLEHLFVIVTTRIYSAKEALDFFKKHQHEFIIKTPPTKKHTQQKNGSYFMQGLFLAGIRSDIVEKNEVVNEFLKWFYDKDNLLEWQYGDKKVKLSPVEYLALNLNYVFPSQNFEEVYKTLINYEEEKKVNLLLLDNLKQTNLIPLTDLVDSENINEELRRAIKTYINSNLYYSARDKIDDEKAVNDFINKLEIAIK</sequence>
<reference evidence="2 3" key="1">
    <citation type="journal article" date="2013" name="Genome Announc.">
        <title>Draft Genome Sequences of Mycoplasma alkalescens, Mycoplasma arginini, and Mycoplasma bovigenitalium, Three Species with Equivocal Pathogenic Status for Cattle.</title>
        <authorList>
            <person name="Manso-Silvan L."/>
            <person name="Tardy F."/>
            <person name="Baranowski E."/>
            <person name="Barre A."/>
            <person name="Blanchard A."/>
            <person name="Breton M."/>
            <person name="Couture C."/>
            <person name="Citti C."/>
            <person name="Dordet-Frisoni E."/>
            <person name="Dupuy V."/>
            <person name="Gaurivaud P."/>
            <person name="Jacob D."/>
            <person name="Lemaitre C."/>
            <person name="Nikolski M."/>
            <person name="Nouvel L.X."/>
            <person name="Poumarat F."/>
            <person name="Thebault P."/>
            <person name="Theil S."/>
            <person name="Thiaucourt F."/>
            <person name="Sirand-Pugnet P."/>
        </authorList>
    </citation>
    <scope>NUCLEOTIDE SEQUENCE [LARGE SCALE GENOMIC DNA]</scope>
    <source>
        <strain evidence="2 3">14918</strain>
    </source>
</reference>
<comment type="caution">
    <text evidence="2">The sequence shown here is derived from an EMBL/GenBank/DDBJ whole genome shotgun (WGS) entry which is preliminary data.</text>
</comment>
<dbReference type="PATRIC" id="fig|1188234.3.peg.88"/>
<keyword evidence="3" id="KW-1185">Reference proteome</keyword>
<accession>N9SRF4</accession>
<name>N9SRF4_9BACT</name>
<organism evidence="2 3">
    <name type="scientific">Metamycoplasma alkalescens 14918</name>
    <dbReference type="NCBI Taxonomy" id="1188234"/>
    <lineage>
        <taxon>Bacteria</taxon>
        <taxon>Bacillati</taxon>
        <taxon>Mycoplasmatota</taxon>
        <taxon>Mycoplasmoidales</taxon>
        <taxon>Metamycoplasmataceae</taxon>
        <taxon>Metamycoplasma</taxon>
    </lineage>
</organism>
<feature type="signal peptide" evidence="1">
    <location>
        <begin position="1"/>
        <end position="29"/>
    </location>
</feature>
<dbReference type="RefSeq" id="WP_002880969.1">
    <property type="nucleotide sequence ID" value="NZ_AMWK01000004.1"/>
</dbReference>